<dbReference type="Gene3D" id="3.40.50.300">
    <property type="entry name" value="P-loop containing nucleotide triphosphate hydrolases"/>
    <property type="match status" value="1"/>
</dbReference>
<dbReference type="AlphaFoldDB" id="A0AA39DYU8"/>
<dbReference type="Proteomes" id="UP001168098">
    <property type="component" value="Unassembled WGS sequence"/>
</dbReference>
<name>A0AA39DYU8_VITRO</name>
<proteinExistence type="predicted"/>
<keyword evidence="2" id="KW-0342">GTP-binding</keyword>
<feature type="domain" description="Tr-type G" evidence="3">
    <location>
        <begin position="38"/>
        <end position="77"/>
    </location>
</feature>
<evidence type="ECO:0000259" key="3">
    <source>
        <dbReference type="Pfam" id="PF00009"/>
    </source>
</evidence>
<keyword evidence="5" id="KW-1185">Reference proteome</keyword>
<dbReference type="SUPFAM" id="SSF52540">
    <property type="entry name" value="P-loop containing nucleoside triphosphate hydrolases"/>
    <property type="match status" value="1"/>
</dbReference>
<dbReference type="InterPro" id="IPR027417">
    <property type="entry name" value="P-loop_NTPase"/>
</dbReference>
<evidence type="ECO:0000313" key="5">
    <source>
        <dbReference type="Proteomes" id="UP001168098"/>
    </source>
</evidence>
<dbReference type="InterPro" id="IPR050100">
    <property type="entry name" value="TRAFAC_GTPase_members"/>
</dbReference>
<feature type="domain" description="Tr-type G" evidence="3">
    <location>
        <begin position="6"/>
        <end position="37"/>
    </location>
</feature>
<gene>
    <name evidence="4" type="ORF">PVL29_004825</name>
</gene>
<dbReference type="InterPro" id="IPR000795">
    <property type="entry name" value="T_Tr_GTP-bd_dom"/>
</dbReference>
<reference evidence="4 5" key="1">
    <citation type="journal article" date="2023" name="BMC Biotechnol.">
        <title>Vitis rotundifolia cv Carlos genome sequencing.</title>
        <authorList>
            <person name="Huff M."/>
            <person name="Hulse-Kemp A."/>
            <person name="Scheffler B."/>
            <person name="Youngblood R."/>
            <person name="Simpson S."/>
            <person name="Babiker E."/>
            <person name="Staton M."/>
        </authorList>
    </citation>
    <scope>NUCLEOTIDE SEQUENCE [LARGE SCALE GENOMIC DNA]</scope>
    <source>
        <tissue evidence="4">Leaf</tissue>
    </source>
</reference>
<dbReference type="Pfam" id="PF00009">
    <property type="entry name" value="GTP_EFTU"/>
    <property type="match status" value="2"/>
</dbReference>
<keyword evidence="1" id="KW-0547">Nucleotide-binding</keyword>
<sequence length="79" mass="8600">MGKGKVHINIVVIGHVDHAKSTTIGNLIYKLGGINKRFGTTKYYYTVIDAHGHWDFIKNVVTSTSQAGCLVLIINSTIG</sequence>
<dbReference type="EMBL" id="JARBHA010000004">
    <property type="protein sequence ID" value="KAJ9703196.1"/>
    <property type="molecule type" value="Genomic_DNA"/>
</dbReference>
<dbReference type="PANTHER" id="PTHR23115">
    <property type="entry name" value="TRANSLATION FACTOR"/>
    <property type="match status" value="1"/>
</dbReference>
<evidence type="ECO:0000313" key="4">
    <source>
        <dbReference type="EMBL" id="KAJ9703196.1"/>
    </source>
</evidence>
<comment type="caution">
    <text evidence="4">The sequence shown here is derived from an EMBL/GenBank/DDBJ whole genome shotgun (WGS) entry which is preliminary data.</text>
</comment>
<organism evidence="4 5">
    <name type="scientific">Vitis rotundifolia</name>
    <name type="common">Muscadine grape</name>
    <dbReference type="NCBI Taxonomy" id="103349"/>
    <lineage>
        <taxon>Eukaryota</taxon>
        <taxon>Viridiplantae</taxon>
        <taxon>Streptophyta</taxon>
        <taxon>Embryophyta</taxon>
        <taxon>Tracheophyta</taxon>
        <taxon>Spermatophyta</taxon>
        <taxon>Magnoliopsida</taxon>
        <taxon>eudicotyledons</taxon>
        <taxon>Gunneridae</taxon>
        <taxon>Pentapetalae</taxon>
        <taxon>rosids</taxon>
        <taxon>Vitales</taxon>
        <taxon>Vitaceae</taxon>
        <taxon>Viteae</taxon>
        <taxon>Vitis</taxon>
    </lineage>
</organism>
<dbReference type="GO" id="GO:0003924">
    <property type="term" value="F:GTPase activity"/>
    <property type="evidence" value="ECO:0007669"/>
    <property type="project" value="InterPro"/>
</dbReference>
<dbReference type="GO" id="GO:0005525">
    <property type="term" value="F:GTP binding"/>
    <property type="evidence" value="ECO:0007669"/>
    <property type="project" value="UniProtKB-KW"/>
</dbReference>
<evidence type="ECO:0000256" key="1">
    <source>
        <dbReference type="ARBA" id="ARBA00022741"/>
    </source>
</evidence>
<accession>A0AA39DYU8</accession>
<evidence type="ECO:0000256" key="2">
    <source>
        <dbReference type="ARBA" id="ARBA00023134"/>
    </source>
</evidence>
<protein>
    <recommendedName>
        <fullName evidence="3">Tr-type G domain-containing protein</fullName>
    </recommendedName>
</protein>